<reference evidence="8" key="1">
    <citation type="journal article" date="2019" name="Int. J. Syst. Evol. Microbiol.">
        <title>The Global Catalogue of Microorganisms (GCM) 10K type strain sequencing project: providing services to taxonomists for standard genome sequencing and annotation.</title>
        <authorList>
            <consortium name="The Broad Institute Genomics Platform"/>
            <consortium name="The Broad Institute Genome Sequencing Center for Infectious Disease"/>
            <person name="Wu L."/>
            <person name="Ma J."/>
        </authorList>
    </citation>
    <scope>NUCLEOTIDE SEQUENCE [LARGE SCALE GENOMIC DNA]</scope>
    <source>
        <strain evidence="8">JCM 19129</strain>
    </source>
</reference>
<dbReference type="InterPro" id="IPR006664">
    <property type="entry name" value="OMP_bac"/>
</dbReference>
<dbReference type="InterPro" id="IPR006665">
    <property type="entry name" value="OmpA-like"/>
</dbReference>
<dbReference type="RefSeq" id="WP_345476973.1">
    <property type="nucleotide sequence ID" value="NZ_BAABLW010000005.1"/>
</dbReference>
<name>A0ABP9FTF6_9MICC</name>
<dbReference type="CDD" id="cd07185">
    <property type="entry name" value="OmpA_C-like"/>
    <property type="match status" value="1"/>
</dbReference>
<dbReference type="InterPro" id="IPR050330">
    <property type="entry name" value="Bact_OuterMem_StrucFunc"/>
</dbReference>
<dbReference type="Proteomes" id="UP001500368">
    <property type="component" value="Unassembled WGS sequence"/>
</dbReference>
<feature type="signal peptide" evidence="5">
    <location>
        <begin position="1"/>
        <end position="22"/>
    </location>
</feature>
<evidence type="ECO:0000313" key="8">
    <source>
        <dbReference type="Proteomes" id="UP001500368"/>
    </source>
</evidence>
<dbReference type="EMBL" id="BAABLW010000005">
    <property type="protein sequence ID" value="GAA4916654.1"/>
    <property type="molecule type" value="Genomic_DNA"/>
</dbReference>
<dbReference type="PRINTS" id="PR01021">
    <property type="entry name" value="OMPADOMAIN"/>
</dbReference>
<dbReference type="PROSITE" id="PS51123">
    <property type="entry name" value="OMPA_2"/>
    <property type="match status" value="1"/>
</dbReference>
<dbReference type="SUPFAM" id="SSF103088">
    <property type="entry name" value="OmpA-like"/>
    <property type="match status" value="1"/>
</dbReference>
<evidence type="ECO:0000256" key="4">
    <source>
        <dbReference type="SAM" id="MobiDB-lite"/>
    </source>
</evidence>
<feature type="chain" id="PRO_5047439473" description="OmpA-like domain-containing protein" evidence="5">
    <location>
        <begin position="23"/>
        <end position="593"/>
    </location>
</feature>
<evidence type="ECO:0000256" key="3">
    <source>
        <dbReference type="PROSITE-ProRule" id="PRU00473"/>
    </source>
</evidence>
<evidence type="ECO:0000256" key="1">
    <source>
        <dbReference type="ARBA" id="ARBA00004442"/>
    </source>
</evidence>
<evidence type="ECO:0000256" key="5">
    <source>
        <dbReference type="SAM" id="SignalP"/>
    </source>
</evidence>
<organism evidence="7 8">
    <name type="scientific">Nesterenkonia rhizosphaerae</name>
    <dbReference type="NCBI Taxonomy" id="1348272"/>
    <lineage>
        <taxon>Bacteria</taxon>
        <taxon>Bacillati</taxon>
        <taxon>Actinomycetota</taxon>
        <taxon>Actinomycetes</taxon>
        <taxon>Micrococcales</taxon>
        <taxon>Micrococcaceae</taxon>
        <taxon>Nesterenkonia</taxon>
    </lineage>
</organism>
<dbReference type="InterPro" id="IPR036737">
    <property type="entry name" value="OmpA-like_sf"/>
</dbReference>
<evidence type="ECO:0000313" key="7">
    <source>
        <dbReference type="EMBL" id="GAA4916654.1"/>
    </source>
</evidence>
<keyword evidence="5" id="KW-0732">Signal</keyword>
<accession>A0ABP9FTF6</accession>
<keyword evidence="8" id="KW-1185">Reference proteome</keyword>
<comment type="subcellular location">
    <subcellularLocation>
        <location evidence="1">Cell outer membrane</location>
    </subcellularLocation>
</comment>
<feature type="region of interest" description="Disordered" evidence="4">
    <location>
        <begin position="148"/>
        <end position="172"/>
    </location>
</feature>
<proteinExistence type="predicted"/>
<dbReference type="PANTHER" id="PTHR30329:SF20">
    <property type="entry name" value="EXPORTED PROTEIN"/>
    <property type="match status" value="1"/>
</dbReference>
<protein>
    <recommendedName>
        <fullName evidence="6">OmpA-like domain-containing protein</fullName>
    </recommendedName>
</protein>
<evidence type="ECO:0000256" key="2">
    <source>
        <dbReference type="ARBA" id="ARBA00023136"/>
    </source>
</evidence>
<keyword evidence="2 3" id="KW-0472">Membrane</keyword>
<dbReference type="PANTHER" id="PTHR30329">
    <property type="entry name" value="STATOR ELEMENT OF FLAGELLAR MOTOR COMPLEX"/>
    <property type="match status" value="1"/>
</dbReference>
<gene>
    <name evidence="7" type="ORF">GCM10025790_09990</name>
</gene>
<comment type="caution">
    <text evidence="7">The sequence shown here is derived from an EMBL/GenBank/DDBJ whole genome shotgun (WGS) entry which is preliminary data.</text>
</comment>
<sequence>MKARAGRAAVWMIGVLALVSCGAPGESVDHSPSESASPSSAASADGFWRDEALPEAIAETVLQLPAPEDSSQLATAKLEVLSLDSDGEYARLVAAWLPSQRDTALGSIVLSSHKHRYEATPFIRLADRETGELIEPLRGESNVFDYHAPPQIEPEDEPDAPSDAAGAGGQETAVPGRGTCICSMLSGAAEGQPDRTELIFVDFPLPEADVVDIVLGEWAEPVPEVPITQNEPFIRPDPASSWFFTHTSGEDPPERYGAGARYAVRYPLAARTETLSGVTTTIEEQTQEVSLPADVLFEFGSAELNPEATSIIESAAEKLNEEAAGSSVTVEGHTDNVGSAELNQELSQDRAEAVLAVIEDMVDDSITLETIGYGFTRPQVPNLDADGEPIPENQARNRRVSFRYPVVVQEAAVEIDLGQAGVQDLPEAEPAPAGPDALASFIIEAPPGDTSGTDIRFDVRGAQREGNLVTMRFGLASAKGIQHRGTVFTGNPERGGAQHFGDNPQGDGNSPGLANMSLIDAATDRRYFPLGSGDMGCLCTEVAGTVETLPVQASPMYAQFHLPQELQGPVIVHLPDAGQFQLPQDVLDQLLSD</sequence>
<dbReference type="PROSITE" id="PS51257">
    <property type="entry name" value="PROKAR_LIPOPROTEIN"/>
    <property type="match status" value="1"/>
</dbReference>
<feature type="domain" description="OmpA-like" evidence="6">
    <location>
        <begin position="284"/>
        <end position="408"/>
    </location>
</feature>
<evidence type="ECO:0000259" key="6">
    <source>
        <dbReference type="PROSITE" id="PS51123"/>
    </source>
</evidence>
<dbReference type="Pfam" id="PF00691">
    <property type="entry name" value="OmpA"/>
    <property type="match status" value="1"/>
</dbReference>
<dbReference type="Gene3D" id="3.30.1330.60">
    <property type="entry name" value="OmpA-like domain"/>
    <property type="match status" value="1"/>
</dbReference>